<dbReference type="Gene3D" id="1.10.10.10">
    <property type="entry name" value="Winged helix-like DNA-binding domain superfamily/Winged helix DNA-binding domain"/>
    <property type="match status" value="1"/>
</dbReference>
<evidence type="ECO:0000256" key="1">
    <source>
        <dbReference type="ARBA" id="ARBA00023015"/>
    </source>
</evidence>
<dbReference type="PANTHER" id="PTHR33204:SF29">
    <property type="entry name" value="TRANSCRIPTIONAL REGULATOR"/>
    <property type="match status" value="1"/>
</dbReference>
<evidence type="ECO:0000313" key="5">
    <source>
        <dbReference type="EMBL" id="KMM39725.1"/>
    </source>
</evidence>
<organism evidence="5 6">
    <name type="scientific">Guptibacillus hwajinpoensis</name>
    <dbReference type="NCBI Taxonomy" id="208199"/>
    <lineage>
        <taxon>Bacteria</taxon>
        <taxon>Bacillati</taxon>
        <taxon>Bacillota</taxon>
        <taxon>Bacilli</taxon>
        <taxon>Bacillales</taxon>
        <taxon>Guptibacillaceae</taxon>
        <taxon>Guptibacillus</taxon>
    </lineage>
</organism>
<sequence>MKTTLDIVCGKWKAAILLELVEQPLRFSEIKRVIPRIPHQTLIKHLKELEEDGLLNKEVSDHIPPKVNYSLTEYGMSLETLLHEMEEWGRNHELRSQQMLSKQNERVL</sequence>
<evidence type="ECO:0000313" key="6">
    <source>
        <dbReference type="Proteomes" id="UP000035996"/>
    </source>
</evidence>
<dbReference type="InterPro" id="IPR011991">
    <property type="entry name" value="ArsR-like_HTH"/>
</dbReference>
<gene>
    <name evidence="5" type="ORF">AB986_09625</name>
</gene>
<keyword evidence="3" id="KW-0804">Transcription</keyword>
<reference evidence="5" key="1">
    <citation type="submission" date="2015-06" db="EMBL/GenBank/DDBJ databases">
        <authorList>
            <person name="Liu B."/>
            <person name="Wang J."/>
            <person name="Zhu Y."/>
            <person name="Liu G."/>
            <person name="Chen Q."/>
            <person name="Zheng C."/>
            <person name="Che J."/>
            <person name="Ge C."/>
            <person name="Shi H."/>
            <person name="Pan Z."/>
            <person name="Liu X."/>
        </authorList>
    </citation>
    <scope>NUCLEOTIDE SEQUENCE [LARGE SCALE GENOMIC DNA]</scope>
    <source>
        <strain evidence="5">DSM 16346</strain>
    </source>
</reference>
<comment type="caution">
    <text evidence="5">The sequence shown here is derived from an EMBL/GenBank/DDBJ whole genome shotgun (WGS) entry which is preliminary data.</text>
</comment>
<proteinExistence type="predicted"/>
<name>A0A0J6D317_9BACL</name>
<dbReference type="RefSeq" id="WP_048311050.1">
    <property type="nucleotide sequence ID" value="NZ_CP119526.1"/>
</dbReference>
<evidence type="ECO:0000259" key="4">
    <source>
        <dbReference type="PROSITE" id="PS51118"/>
    </source>
</evidence>
<keyword evidence="2" id="KW-0238">DNA-binding</keyword>
<dbReference type="InterPro" id="IPR036390">
    <property type="entry name" value="WH_DNA-bd_sf"/>
</dbReference>
<dbReference type="PROSITE" id="PS51118">
    <property type="entry name" value="HTH_HXLR"/>
    <property type="match status" value="1"/>
</dbReference>
<dbReference type="PANTHER" id="PTHR33204">
    <property type="entry name" value="TRANSCRIPTIONAL REGULATOR, MARR FAMILY"/>
    <property type="match status" value="1"/>
</dbReference>
<keyword evidence="6" id="KW-1185">Reference proteome</keyword>
<dbReference type="GO" id="GO:0003677">
    <property type="term" value="F:DNA binding"/>
    <property type="evidence" value="ECO:0007669"/>
    <property type="project" value="UniProtKB-KW"/>
</dbReference>
<dbReference type="AlphaFoldDB" id="A0A0J6D317"/>
<dbReference type="STRING" id="157733.AB986_09625"/>
<dbReference type="InterPro" id="IPR036388">
    <property type="entry name" value="WH-like_DNA-bd_sf"/>
</dbReference>
<dbReference type="InterPro" id="IPR002577">
    <property type="entry name" value="HTH_HxlR"/>
</dbReference>
<dbReference type="OrthoDB" id="9791143at2"/>
<dbReference type="EMBL" id="LELK01000001">
    <property type="protein sequence ID" value="KMM39725.1"/>
    <property type="molecule type" value="Genomic_DNA"/>
</dbReference>
<dbReference type="Pfam" id="PF01638">
    <property type="entry name" value="HxlR"/>
    <property type="match status" value="1"/>
</dbReference>
<dbReference type="Proteomes" id="UP000035996">
    <property type="component" value="Unassembled WGS sequence"/>
</dbReference>
<dbReference type="SUPFAM" id="SSF46785">
    <property type="entry name" value="Winged helix' DNA-binding domain"/>
    <property type="match status" value="1"/>
</dbReference>
<evidence type="ECO:0000256" key="3">
    <source>
        <dbReference type="ARBA" id="ARBA00023163"/>
    </source>
</evidence>
<protein>
    <recommendedName>
        <fullName evidence="4">HTH hxlR-type domain-containing protein</fullName>
    </recommendedName>
</protein>
<evidence type="ECO:0000256" key="2">
    <source>
        <dbReference type="ARBA" id="ARBA00023125"/>
    </source>
</evidence>
<accession>A0A0J6D317</accession>
<feature type="domain" description="HTH hxlR-type" evidence="4">
    <location>
        <begin position="1"/>
        <end position="97"/>
    </location>
</feature>
<dbReference type="CDD" id="cd00090">
    <property type="entry name" value="HTH_ARSR"/>
    <property type="match status" value="1"/>
</dbReference>
<keyword evidence="1" id="KW-0805">Transcription regulation</keyword>